<dbReference type="Ensembl" id="ENSNMLT00000020359.1">
    <property type="protein sequence ID" value="ENSNMLP00000018113.1"/>
    <property type="gene ID" value="ENSNMLG00000011938.1"/>
</dbReference>
<dbReference type="PROSITE" id="PS50268">
    <property type="entry name" value="CADHERIN_2"/>
    <property type="match status" value="6"/>
</dbReference>
<dbReference type="FunFam" id="2.60.40.60:FF:000020">
    <property type="entry name" value="Dachsous cadherin-related 1b"/>
    <property type="match status" value="2"/>
</dbReference>
<dbReference type="InterPro" id="IPR020894">
    <property type="entry name" value="Cadherin_CS"/>
</dbReference>
<evidence type="ECO:0000256" key="10">
    <source>
        <dbReference type="ARBA" id="ARBA00022989"/>
    </source>
</evidence>
<reference evidence="16" key="1">
    <citation type="submission" date="2025-08" db="UniProtKB">
        <authorList>
            <consortium name="Ensembl"/>
        </authorList>
    </citation>
    <scope>IDENTIFICATION</scope>
</reference>
<organism evidence="16 17">
    <name type="scientific">Neogobius melanostomus</name>
    <name type="common">round goby</name>
    <dbReference type="NCBI Taxonomy" id="47308"/>
    <lineage>
        <taxon>Eukaryota</taxon>
        <taxon>Metazoa</taxon>
        <taxon>Chordata</taxon>
        <taxon>Craniata</taxon>
        <taxon>Vertebrata</taxon>
        <taxon>Euteleostomi</taxon>
        <taxon>Actinopterygii</taxon>
        <taxon>Neopterygii</taxon>
        <taxon>Teleostei</taxon>
        <taxon>Neoteleostei</taxon>
        <taxon>Acanthomorphata</taxon>
        <taxon>Gobiaria</taxon>
        <taxon>Gobiiformes</taxon>
        <taxon>Gobioidei</taxon>
        <taxon>Gobiidae</taxon>
        <taxon>Benthophilinae</taxon>
        <taxon>Neogobiini</taxon>
        <taxon>Neogobius</taxon>
    </lineage>
</organism>
<dbReference type="GO" id="GO:0005509">
    <property type="term" value="F:calcium ion binding"/>
    <property type="evidence" value="ECO:0007669"/>
    <property type="project" value="UniProtKB-UniRule"/>
</dbReference>
<feature type="domain" description="Cadherin" evidence="15">
    <location>
        <begin position="57"/>
        <end position="160"/>
    </location>
</feature>
<evidence type="ECO:0000313" key="17">
    <source>
        <dbReference type="Proteomes" id="UP000694523"/>
    </source>
</evidence>
<keyword evidence="8 14" id="KW-0106">Calcium</keyword>
<dbReference type="InterPro" id="IPR002126">
    <property type="entry name" value="Cadherin-like_dom"/>
</dbReference>
<evidence type="ECO:0000256" key="7">
    <source>
        <dbReference type="ARBA" id="ARBA00022737"/>
    </source>
</evidence>
<keyword evidence="4" id="KW-0812">Transmembrane</keyword>
<dbReference type="Gene3D" id="2.60.40.60">
    <property type="entry name" value="Cadherins"/>
    <property type="match status" value="7"/>
</dbReference>
<feature type="domain" description="Cadherin" evidence="15">
    <location>
        <begin position="1"/>
        <end position="56"/>
    </location>
</feature>
<dbReference type="PROSITE" id="PS00232">
    <property type="entry name" value="CADHERIN_1"/>
    <property type="match status" value="4"/>
</dbReference>
<evidence type="ECO:0000256" key="6">
    <source>
        <dbReference type="ARBA" id="ARBA00022729"/>
    </source>
</evidence>
<evidence type="ECO:0000256" key="2">
    <source>
        <dbReference type="ARBA" id="ARBA00022475"/>
    </source>
</evidence>
<dbReference type="Proteomes" id="UP000694523">
    <property type="component" value="Unplaced"/>
</dbReference>
<feature type="domain" description="Cadherin" evidence="15">
    <location>
        <begin position="160"/>
        <end position="261"/>
    </location>
</feature>
<dbReference type="FunFam" id="2.60.40.60:FF:000123">
    <property type="entry name" value="Protocadherin beta 4"/>
    <property type="match status" value="1"/>
</dbReference>
<keyword evidence="3" id="KW-0245">EGF-like domain</keyword>
<keyword evidence="11" id="KW-0472">Membrane</keyword>
<evidence type="ECO:0000256" key="9">
    <source>
        <dbReference type="ARBA" id="ARBA00022889"/>
    </source>
</evidence>
<evidence type="ECO:0000256" key="13">
    <source>
        <dbReference type="ARBA" id="ARBA00023180"/>
    </source>
</evidence>
<feature type="domain" description="Cadherin" evidence="15">
    <location>
        <begin position="262"/>
        <end position="380"/>
    </location>
</feature>
<dbReference type="GO" id="GO:0007156">
    <property type="term" value="P:homophilic cell adhesion via plasma membrane adhesion molecules"/>
    <property type="evidence" value="ECO:0007669"/>
    <property type="project" value="InterPro"/>
</dbReference>
<dbReference type="InterPro" id="IPR015919">
    <property type="entry name" value="Cadherin-like_sf"/>
</dbReference>
<reference evidence="16" key="2">
    <citation type="submission" date="2025-09" db="UniProtKB">
        <authorList>
            <consortium name="Ensembl"/>
        </authorList>
    </citation>
    <scope>IDENTIFICATION</scope>
</reference>
<dbReference type="SMART" id="SM00112">
    <property type="entry name" value="CA"/>
    <property type="match status" value="6"/>
</dbReference>
<proteinExistence type="predicted"/>
<dbReference type="GO" id="GO:0009653">
    <property type="term" value="P:anatomical structure morphogenesis"/>
    <property type="evidence" value="ECO:0007669"/>
    <property type="project" value="UniProtKB-ARBA"/>
</dbReference>
<evidence type="ECO:0000313" key="16">
    <source>
        <dbReference type="Ensembl" id="ENSNMLP00000018113.1"/>
    </source>
</evidence>
<keyword evidence="7" id="KW-0677">Repeat</keyword>
<evidence type="ECO:0000256" key="8">
    <source>
        <dbReference type="ARBA" id="ARBA00022837"/>
    </source>
</evidence>
<comment type="subcellular location">
    <subcellularLocation>
        <location evidence="1">Cell membrane</location>
        <topology evidence="1">Single-pass type I membrane protein</topology>
    </subcellularLocation>
</comment>
<evidence type="ECO:0000259" key="15">
    <source>
        <dbReference type="PROSITE" id="PS50268"/>
    </source>
</evidence>
<evidence type="ECO:0000256" key="14">
    <source>
        <dbReference type="PROSITE-ProRule" id="PRU00043"/>
    </source>
</evidence>
<keyword evidence="2" id="KW-1003">Cell membrane</keyword>
<dbReference type="SUPFAM" id="SSF49313">
    <property type="entry name" value="Cadherin-like"/>
    <property type="match status" value="6"/>
</dbReference>
<keyword evidence="9" id="KW-0130">Cell adhesion</keyword>
<keyword evidence="17" id="KW-1185">Reference proteome</keyword>
<evidence type="ECO:0000256" key="1">
    <source>
        <dbReference type="ARBA" id="ARBA00004251"/>
    </source>
</evidence>
<protein>
    <recommendedName>
        <fullName evidence="15">Cadherin domain-containing protein</fullName>
    </recommendedName>
</protein>
<dbReference type="FunFam" id="2.60.40.60:FF:000106">
    <property type="entry name" value="FAT atypical cadherin 4"/>
    <property type="match status" value="1"/>
</dbReference>
<dbReference type="PANTHER" id="PTHR24025:SF31">
    <property type="entry name" value="NEURAL-CADHERIN"/>
    <property type="match status" value="1"/>
</dbReference>
<dbReference type="GO" id="GO:0005886">
    <property type="term" value="C:plasma membrane"/>
    <property type="evidence" value="ECO:0007669"/>
    <property type="project" value="UniProtKB-SubCell"/>
</dbReference>
<dbReference type="GO" id="GO:0005911">
    <property type="term" value="C:cell-cell junction"/>
    <property type="evidence" value="ECO:0007669"/>
    <property type="project" value="TreeGrafter"/>
</dbReference>
<evidence type="ECO:0000256" key="11">
    <source>
        <dbReference type="ARBA" id="ARBA00023136"/>
    </source>
</evidence>
<keyword evidence="5" id="KW-0479">Metal-binding</keyword>
<feature type="domain" description="Cadherin" evidence="15">
    <location>
        <begin position="487"/>
        <end position="590"/>
    </location>
</feature>
<name>A0A8C6TAA4_9GOBI</name>
<evidence type="ECO:0000256" key="4">
    <source>
        <dbReference type="ARBA" id="ARBA00022692"/>
    </source>
</evidence>
<dbReference type="PANTHER" id="PTHR24025">
    <property type="entry name" value="DESMOGLEIN FAMILY MEMBER"/>
    <property type="match status" value="1"/>
</dbReference>
<evidence type="ECO:0000256" key="3">
    <source>
        <dbReference type="ARBA" id="ARBA00022536"/>
    </source>
</evidence>
<dbReference type="FunFam" id="2.60.40.60:FF:000024">
    <property type="entry name" value="FAT atypical cadherin 3"/>
    <property type="match status" value="1"/>
</dbReference>
<dbReference type="CDD" id="cd11304">
    <property type="entry name" value="Cadherin_repeat"/>
    <property type="match status" value="5"/>
</dbReference>
<accession>A0A8C6TAA4</accession>
<feature type="domain" description="Cadherin" evidence="15">
    <location>
        <begin position="381"/>
        <end position="486"/>
    </location>
</feature>
<dbReference type="Pfam" id="PF00028">
    <property type="entry name" value="Cadherin"/>
    <property type="match status" value="5"/>
</dbReference>
<dbReference type="PRINTS" id="PR00205">
    <property type="entry name" value="CADHERIN"/>
</dbReference>
<dbReference type="InterPro" id="IPR050971">
    <property type="entry name" value="Cadherin-domain_protein"/>
</dbReference>
<keyword evidence="6" id="KW-0732">Signal</keyword>
<evidence type="ECO:0000256" key="12">
    <source>
        <dbReference type="ARBA" id="ARBA00023157"/>
    </source>
</evidence>
<evidence type="ECO:0000256" key="5">
    <source>
        <dbReference type="ARBA" id="ARBA00022723"/>
    </source>
</evidence>
<dbReference type="AlphaFoldDB" id="A0A8C6TAA4"/>
<sequence>MDQQSGILTVQKSLDYELKKEFSLLIEARDSGFPPFSSFEEIHINITDVNDNAPLFSQMVYRCEVFENSPPTFVCDVLAIDADSGMFGIVQYNITEGNSGYVFMIDPESGVLTTTVSLDREYNSVFNLTIEAAEWYNPHNMDRATVIIAVLDRNDNAPQFSHIFIAEVSEDSPIGHTVLHITSTDDDAEANLETTYSIIDRSNHLPFAIDVFTGYITVTDYLDREVLDLYNIKVSANDSVWSASTDITIFITDVNDNRPVFSDSLYAATLQENLNNGVFVAQVHATDADIGLNSKILYVIEPPSDDYGQIVYSVAAGQVDKFAIDSRNGTITTLDVFDYEQHRTSFDLTIKAVNLGGHPLFSLAQVLIQIVDTDEYIPRFKEKEFYFSISKSVPAGTRIGKVEAVDQDLGPEGTVFYLMFGQNKYLGFDVHRTSGEIYTTGSLRKQGNTNIVLKVMAKNAGVITGEEVDEALVIVSVINTNDAPSFAFLEYFVNVTEDSPVGSYVTAVTALDQDSFLNNLFYSIQDGNTHFSFAVNPSNGIILVNTPLDREQWPLYNLTVTATDFGFPRATGTTNVIVIIGDVNDNAPLLTVTEAQIKENLPQGSLVGKLNAIDSDLTSPRQGRV</sequence>
<keyword evidence="12" id="KW-1015">Disulfide bond</keyword>
<keyword evidence="13" id="KW-0325">Glycoprotein</keyword>
<keyword evidence="10" id="KW-1133">Transmembrane helix</keyword>